<keyword evidence="7" id="KW-0808">Transferase</keyword>
<evidence type="ECO:0000256" key="6">
    <source>
        <dbReference type="SAM" id="Phobius"/>
    </source>
</evidence>
<evidence type="ECO:0000256" key="2">
    <source>
        <dbReference type="ARBA" id="ARBA00022475"/>
    </source>
</evidence>
<accession>A0A1M7YY27</accession>
<name>A0A1M7YY27_9VIBR</name>
<protein>
    <submittedName>
        <fullName evidence="7">UbiA prenyltransferase family protein</fullName>
    </submittedName>
</protein>
<reference evidence="8" key="1">
    <citation type="submission" date="2016-12" db="EMBL/GenBank/DDBJ databases">
        <authorList>
            <person name="Rodrigo-Torres L."/>
            <person name="Arahal R.D."/>
            <person name="Lucena T."/>
        </authorList>
    </citation>
    <scope>NUCLEOTIDE SEQUENCE [LARGE SCALE GENOMIC DNA]</scope>
</reference>
<gene>
    <name evidence="7" type="ORF">VQ7734_03298</name>
</gene>
<evidence type="ECO:0000256" key="5">
    <source>
        <dbReference type="ARBA" id="ARBA00023136"/>
    </source>
</evidence>
<proteinExistence type="predicted"/>
<dbReference type="EMBL" id="FRFG01000042">
    <property type="protein sequence ID" value="SHO57528.1"/>
    <property type="molecule type" value="Genomic_DNA"/>
</dbReference>
<feature type="transmembrane region" description="Helical" evidence="6">
    <location>
        <begin position="265"/>
        <end position="287"/>
    </location>
</feature>
<dbReference type="GO" id="GO:0016020">
    <property type="term" value="C:membrane"/>
    <property type="evidence" value="ECO:0007669"/>
    <property type="project" value="UniProtKB-SubCell"/>
</dbReference>
<evidence type="ECO:0000256" key="3">
    <source>
        <dbReference type="ARBA" id="ARBA00022692"/>
    </source>
</evidence>
<keyword evidence="8" id="KW-1185">Reference proteome</keyword>
<dbReference type="Proteomes" id="UP000184600">
    <property type="component" value="Unassembled WGS sequence"/>
</dbReference>
<dbReference type="InterPro" id="IPR000537">
    <property type="entry name" value="UbiA_prenyltransferase"/>
</dbReference>
<dbReference type="OrthoDB" id="5866326at2"/>
<dbReference type="GO" id="GO:0016765">
    <property type="term" value="F:transferase activity, transferring alkyl or aryl (other than methyl) groups"/>
    <property type="evidence" value="ECO:0007669"/>
    <property type="project" value="InterPro"/>
</dbReference>
<feature type="transmembrane region" description="Helical" evidence="6">
    <location>
        <begin position="16"/>
        <end position="33"/>
    </location>
</feature>
<feature type="transmembrane region" description="Helical" evidence="6">
    <location>
        <begin position="97"/>
        <end position="128"/>
    </location>
</feature>
<dbReference type="Pfam" id="PF01040">
    <property type="entry name" value="UbiA"/>
    <property type="match status" value="1"/>
</dbReference>
<feature type="transmembrane region" description="Helical" evidence="6">
    <location>
        <begin position="234"/>
        <end position="253"/>
    </location>
</feature>
<dbReference type="AlphaFoldDB" id="A0A1M7YY27"/>
<keyword evidence="5 6" id="KW-0472">Membrane</keyword>
<feature type="transmembrane region" description="Helical" evidence="6">
    <location>
        <begin position="167"/>
        <end position="186"/>
    </location>
</feature>
<evidence type="ECO:0000256" key="1">
    <source>
        <dbReference type="ARBA" id="ARBA00004141"/>
    </source>
</evidence>
<comment type="subcellular location">
    <subcellularLocation>
        <location evidence="1">Membrane</location>
        <topology evidence="1">Multi-pass membrane protein</topology>
    </subcellularLocation>
</comment>
<feature type="transmembrane region" description="Helical" evidence="6">
    <location>
        <begin position="40"/>
        <end position="58"/>
    </location>
</feature>
<evidence type="ECO:0000313" key="8">
    <source>
        <dbReference type="Proteomes" id="UP000184600"/>
    </source>
</evidence>
<organism evidence="7 8">
    <name type="scientific">Vibrio quintilis</name>
    <dbReference type="NCBI Taxonomy" id="1117707"/>
    <lineage>
        <taxon>Bacteria</taxon>
        <taxon>Pseudomonadati</taxon>
        <taxon>Pseudomonadota</taxon>
        <taxon>Gammaproteobacteria</taxon>
        <taxon>Vibrionales</taxon>
        <taxon>Vibrionaceae</taxon>
        <taxon>Vibrio</taxon>
    </lineage>
</organism>
<evidence type="ECO:0000256" key="4">
    <source>
        <dbReference type="ARBA" id="ARBA00022989"/>
    </source>
</evidence>
<feature type="transmembrane region" description="Helical" evidence="6">
    <location>
        <begin position="140"/>
        <end position="161"/>
    </location>
</feature>
<dbReference type="RefSeq" id="WP_073584563.1">
    <property type="nucleotide sequence ID" value="NZ_AP024897.1"/>
</dbReference>
<evidence type="ECO:0000313" key="7">
    <source>
        <dbReference type="EMBL" id="SHO57528.1"/>
    </source>
</evidence>
<keyword evidence="3 6" id="KW-0812">Transmembrane</keyword>
<keyword evidence="4 6" id="KW-1133">Transmembrane helix</keyword>
<feature type="transmembrane region" description="Helical" evidence="6">
    <location>
        <begin position="206"/>
        <end position="228"/>
    </location>
</feature>
<sequence>MNKQLKIIGLYSRERSPAGLTLLIAALLLTSVMKELPHPAIALIAILIAALMLFLIRLSDDLCDVDIDRIAHPERLLCRDQFSVKILQRFRWLASGLLILISVLIAVNLVAMLIFLSAVLLICGLFFFLKPRLPILIHTALLNAMLGIFPCYAGVLISGGIQPEHMLMALFFWLGSFAHDLSHSLLDTRQTPPDQLKPLNRFNQRILAVGSLVLYLACAGTGVLLFRQQAVGDAFLLVLGICSLTILWLELKLIRHPSRTTARPFYIWGYLFFLLPVLAEVVCRGIAP</sequence>
<dbReference type="InterPro" id="IPR044878">
    <property type="entry name" value="UbiA_sf"/>
</dbReference>
<keyword evidence="2" id="KW-1003">Cell membrane</keyword>
<dbReference type="STRING" id="1117707.VQ7734_03298"/>
<dbReference type="Gene3D" id="1.10.357.140">
    <property type="entry name" value="UbiA prenyltransferase"/>
    <property type="match status" value="1"/>
</dbReference>